<dbReference type="Proteomes" id="UP001157017">
    <property type="component" value="Unassembled WGS sequence"/>
</dbReference>
<organism evidence="1 2">
    <name type="scientific">Angustibacter aerolatus</name>
    <dbReference type="NCBI Taxonomy" id="1162965"/>
    <lineage>
        <taxon>Bacteria</taxon>
        <taxon>Bacillati</taxon>
        <taxon>Actinomycetota</taxon>
        <taxon>Actinomycetes</taxon>
        <taxon>Kineosporiales</taxon>
        <taxon>Kineosporiaceae</taxon>
    </lineage>
</organism>
<reference evidence="2" key="1">
    <citation type="journal article" date="2019" name="Int. J. Syst. Evol. Microbiol.">
        <title>The Global Catalogue of Microorganisms (GCM) 10K type strain sequencing project: providing services to taxonomists for standard genome sequencing and annotation.</title>
        <authorList>
            <consortium name="The Broad Institute Genomics Platform"/>
            <consortium name="The Broad Institute Genome Sequencing Center for Infectious Disease"/>
            <person name="Wu L."/>
            <person name="Ma J."/>
        </authorList>
    </citation>
    <scope>NUCLEOTIDE SEQUENCE [LARGE SCALE GENOMIC DNA]</scope>
    <source>
        <strain evidence="2">NBRC 108730</strain>
    </source>
</reference>
<evidence type="ECO:0000313" key="2">
    <source>
        <dbReference type="Proteomes" id="UP001157017"/>
    </source>
</evidence>
<proteinExistence type="predicted"/>
<comment type="caution">
    <text evidence="1">The sequence shown here is derived from an EMBL/GenBank/DDBJ whole genome shotgun (WGS) entry which is preliminary data.</text>
</comment>
<protein>
    <recommendedName>
        <fullName evidence="3">Aminomethyltransferase folate-binding domain-containing protein</fullName>
    </recommendedName>
</protein>
<evidence type="ECO:0008006" key="3">
    <source>
        <dbReference type="Google" id="ProtNLM"/>
    </source>
</evidence>
<accession>A0ABQ6JM91</accession>
<dbReference type="EMBL" id="BSUZ01000002">
    <property type="protein sequence ID" value="GMA89400.1"/>
    <property type="molecule type" value="Genomic_DNA"/>
</dbReference>
<gene>
    <name evidence="1" type="ORF">GCM10025868_46500</name>
</gene>
<name>A0ABQ6JM91_9ACTN</name>
<evidence type="ECO:0000313" key="1">
    <source>
        <dbReference type="EMBL" id="GMA89400.1"/>
    </source>
</evidence>
<keyword evidence="2" id="KW-1185">Reference proteome</keyword>
<sequence length="172" mass="18539">MVRNGLIRRGLRSFRRDGVEQRGPAAIRGRVEVHRDGAIAAAFTRDGALDQNTLVPSQVFSADLEVAGLDGLALMWSATTRLGIRSDYVAKIGTTPNTTIFRRRDELNLLVPSDPAEAVLNFRAVEGPVLASLGLEAMLRTGVDLITDVVEQTGSMCTVTADALMLQAELGY</sequence>